<dbReference type="Pfam" id="PF07883">
    <property type="entry name" value="Cupin_2"/>
    <property type="match status" value="1"/>
</dbReference>
<proteinExistence type="predicted"/>
<dbReference type="InterPro" id="IPR013096">
    <property type="entry name" value="Cupin_2"/>
</dbReference>
<evidence type="ECO:0000313" key="3">
    <source>
        <dbReference type="EMBL" id="SBS66580.1"/>
    </source>
</evidence>
<dbReference type="EMBL" id="FLQP01000048">
    <property type="protein sequence ID" value="SBS66580.1"/>
    <property type="molecule type" value="Genomic_DNA"/>
</dbReference>
<reference evidence="4" key="1">
    <citation type="submission" date="2016-06" db="EMBL/GenBank/DDBJ databases">
        <authorList>
            <person name="Rodrigo-Torres Lidia"/>
            <person name="Arahal R.David."/>
        </authorList>
    </citation>
    <scope>NUCLEOTIDE SEQUENCE [LARGE SCALE GENOMIC DNA]</scope>
    <source>
        <strain evidence="4">CECT 7223</strain>
    </source>
</reference>
<dbReference type="GO" id="GO:0046872">
    <property type="term" value="F:metal ion binding"/>
    <property type="evidence" value="ECO:0007669"/>
    <property type="project" value="UniProtKB-KW"/>
</dbReference>
<feature type="domain" description="Cupin type-2" evidence="2">
    <location>
        <begin position="47"/>
        <end position="118"/>
    </location>
</feature>
<gene>
    <name evidence="3" type="ORF">VAT7223_03253</name>
</gene>
<dbReference type="Gene3D" id="2.60.120.10">
    <property type="entry name" value="Jelly Rolls"/>
    <property type="match status" value="1"/>
</dbReference>
<dbReference type="SUPFAM" id="SSF51182">
    <property type="entry name" value="RmlC-like cupins"/>
    <property type="match status" value="1"/>
</dbReference>
<evidence type="ECO:0000256" key="1">
    <source>
        <dbReference type="ARBA" id="ARBA00022723"/>
    </source>
</evidence>
<evidence type="ECO:0000259" key="2">
    <source>
        <dbReference type="Pfam" id="PF07883"/>
    </source>
</evidence>
<keyword evidence="1" id="KW-0479">Metal-binding</keyword>
<name>A0A1C3IYT6_9VIBR</name>
<dbReference type="InterPro" id="IPR051610">
    <property type="entry name" value="GPI/OXD"/>
</dbReference>
<dbReference type="InterPro" id="IPR011051">
    <property type="entry name" value="RmlC_Cupin_sf"/>
</dbReference>
<dbReference type="AlphaFoldDB" id="A0A1C3IYT6"/>
<dbReference type="PANTHER" id="PTHR35848">
    <property type="entry name" value="OXALATE-BINDING PROTEIN"/>
    <property type="match status" value="1"/>
</dbReference>
<sequence>MTKAKQALSIKGYTFNPFPEPFKSRLGQSECRSLGDSFGLTQFGVNLEVLEPNAQSALRHWHTRSDEFLYVLDGELCLVSDDGEQTLFAGMCIGFPARVENGHHLINRSSEQAKFIVIGSRVAKDEAHYPDDDFKWVVESSGEWTPSRKNGTPY</sequence>
<dbReference type="PANTHER" id="PTHR35848:SF9">
    <property type="entry name" value="SLL1358 PROTEIN"/>
    <property type="match status" value="1"/>
</dbReference>
<organism evidence="3 4">
    <name type="scientific">Vibrio atlanticus</name>
    <dbReference type="NCBI Taxonomy" id="693153"/>
    <lineage>
        <taxon>Bacteria</taxon>
        <taxon>Pseudomonadati</taxon>
        <taxon>Pseudomonadota</taxon>
        <taxon>Gammaproteobacteria</taxon>
        <taxon>Vibrionales</taxon>
        <taxon>Vibrionaceae</taxon>
        <taxon>Vibrio</taxon>
    </lineage>
</organism>
<dbReference type="Proteomes" id="UP000092876">
    <property type="component" value="Unassembled WGS sequence"/>
</dbReference>
<accession>A0A1C3IYT6</accession>
<dbReference type="GeneID" id="94234612"/>
<protein>
    <submittedName>
        <fullName evidence="3">Cupin domain protein</fullName>
    </submittedName>
</protein>
<dbReference type="InterPro" id="IPR014710">
    <property type="entry name" value="RmlC-like_jellyroll"/>
</dbReference>
<evidence type="ECO:0000313" key="4">
    <source>
        <dbReference type="Proteomes" id="UP000092876"/>
    </source>
</evidence>
<dbReference type="CDD" id="cd02224">
    <property type="entry name" value="cupin_SPO2919-like"/>
    <property type="match status" value="1"/>
</dbReference>
<dbReference type="RefSeq" id="WP_065679769.1">
    <property type="nucleotide sequence ID" value="NZ_AP025461.1"/>
</dbReference>